<evidence type="ECO:0000313" key="10">
    <source>
        <dbReference type="EMBL" id="CAD9084018.1"/>
    </source>
</evidence>
<dbReference type="PANTHER" id="PTHR48099">
    <property type="entry name" value="C-1-TETRAHYDROFOLATE SYNTHASE, CYTOPLASMIC-RELATED"/>
    <property type="match status" value="1"/>
</dbReference>
<dbReference type="InterPro" id="IPR020867">
    <property type="entry name" value="THF_DH/CycHdrlase_CS"/>
</dbReference>
<dbReference type="InterPro" id="IPR000672">
    <property type="entry name" value="THF_DH/CycHdrlase"/>
</dbReference>
<name>A0A7S1PJU7_9EUKA</name>
<dbReference type="InterPro" id="IPR046346">
    <property type="entry name" value="Aminoacid_DH-like_N_sf"/>
</dbReference>
<comment type="subunit">
    <text evidence="2">Homodimer.</text>
</comment>
<dbReference type="Pfam" id="PF02882">
    <property type="entry name" value="THF_DHG_CYH_C"/>
    <property type="match status" value="1"/>
</dbReference>
<dbReference type="SUPFAM" id="SSF53223">
    <property type="entry name" value="Aminoacid dehydrogenase-like, N-terminal domain"/>
    <property type="match status" value="1"/>
</dbReference>
<evidence type="ECO:0000256" key="6">
    <source>
        <dbReference type="ARBA" id="ARBA00023002"/>
    </source>
</evidence>
<dbReference type="SUPFAM" id="SSF51735">
    <property type="entry name" value="NAD(P)-binding Rossmann-fold domains"/>
    <property type="match status" value="1"/>
</dbReference>
<dbReference type="PROSITE" id="PS00766">
    <property type="entry name" value="THF_DHG_CYH_1"/>
    <property type="match status" value="1"/>
</dbReference>
<dbReference type="CDD" id="cd01080">
    <property type="entry name" value="NAD_bind_m-THF_DH_Cyclohyd"/>
    <property type="match status" value="1"/>
</dbReference>
<evidence type="ECO:0000256" key="7">
    <source>
        <dbReference type="ARBA" id="ARBA00023268"/>
    </source>
</evidence>
<feature type="domain" description="Tetrahydrofolate dehydrogenase/cyclohydrolase catalytic" evidence="8">
    <location>
        <begin position="11"/>
        <end position="122"/>
    </location>
</feature>
<dbReference type="InterPro" id="IPR020630">
    <property type="entry name" value="THF_DH/CycHdrlase_cat_dom"/>
</dbReference>
<dbReference type="GO" id="GO:0004488">
    <property type="term" value="F:methylenetetrahydrofolate dehydrogenase (NADP+) activity"/>
    <property type="evidence" value="ECO:0007669"/>
    <property type="project" value="InterPro"/>
</dbReference>
<evidence type="ECO:0000259" key="8">
    <source>
        <dbReference type="Pfam" id="PF00763"/>
    </source>
</evidence>
<keyword evidence="4" id="KW-0378">Hydrolase</keyword>
<dbReference type="Gene3D" id="3.40.50.720">
    <property type="entry name" value="NAD(P)-binding Rossmann-like Domain"/>
    <property type="match status" value="1"/>
</dbReference>
<dbReference type="AlphaFoldDB" id="A0A7S1PJU7"/>
<dbReference type="InterPro" id="IPR036291">
    <property type="entry name" value="NAD(P)-bd_dom_sf"/>
</dbReference>
<dbReference type="GO" id="GO:0005829">
    <property type="term" value="C:cytosol"/>
    <property type="evidence" value="ECO:0007669"/>
    <property type="project" value="TreeGrafter"/>
</dbReference>
<dbReference type="GO" id="GO:0004477">
    <property type="term" value="F:methenyltetrahydrofolate cyclohydrolase activity"/>
    <property type="evidence" value="ECO:0007669"/>
    <property type="project" value="TreeGrafter"/>
</dbReference>
<organism evidence="10">
    <name type="scientific">Percolomonas cosmopolitus</name>
    <dbReference type="NCBI Taxonomy" id="63605"/>
    <lineage>
        <taxon>Eukaryota</taxon>
        <taxon>Discoba</taxon>
        <taxon>Heterolobosea</taxon>
        <taxon>Tetramitia</taxon>
        <taxon>Eutetramitia</taxon>
        <taxon>Percolomonadidae</taxon>
        <taxon>Percolomonas</taxon>
    </lineage>
</organism>
<evidence type="ECO:0000256" key="5">
    <source>
        <dbReference type="ARBA" id="ARBA00022857"/>
    </source>
</evidence>
<dbReference type="Pfam" id="PF00763">
    <property type="entry name" value="THF_DHG_CYH"/>
    <property type="match status" value="1"/>
</dbReference>
<protein>
    <recommendedName>
        <fullName evidence="11">Methenyltetrahydrofolate cyclohydrolase</fullName>
    </recommendedName>
</protein>
<dbReference type="NCBIfam" id="NF008058">
    <property type="entry name" value="PRK10792.1"/>
    <property type="match status" value="1"/>
</dbReference>
<keyword evidence="5" id="KW-0521">NADP</keyword>
<feature type="domain" description="Tetrahydrofolate dehydrogenase/cyclohydrolase NAD(P)-binding" evidence="9">
    <location>
        <begin position="143"/>
        <end position="291"/>
    </location>
</feature>
<dbReference type="InterPro" id="IPR020631">
    <property type="entry name" value="THF_DH/CycHdrlase_NAD-bd_dom"/>
</dbReference>
<dbReference type="PROSITE" id="PS00767">
    <property type="entry name" value="THF_DHG_CYH_2"/>
    <property type="match status" value="1"/>
</dbReference>
<keyword evidence="7" id="KW-0511">Multifunctional enzyme</keyword>
<dbReference type="EMBL" id="HBGD01008830">
    <property type="protein sequence ID" value="CAD9084018.1"/>
    <property type="molecule type" value="Transcribed_RNA"/>
</dbReference>
<evidence type="ECO:0000256" key="2">
    <source>
        <dbReference type="ARBA" id="ARBA00011738"/>
    </source>
</evidence>
<sequence length="297" mass="32572">MSATAKPTNLLDGKKTSLSIQSELKQKIADENIQPCLATVLVGERKDSQTYVRMKRKLAKELGILSRDVNLPDDVDQESLLKTVDELNADKEVNGILVQLPLPKHINEELILQRINPLKDVDGFHDVNIGRLAMKGRKPQYVPCTPRGCLELLLRYGVEIEGKNAVIIGRSNIVGIPMSLLLLEQNATVTICHSRTKNLANVVRQADIVVAAIGRAEFVKGDWIKEGAVVVDVGINSVDDPTAKRGYRLVGDVEFKEAQKHASLITPVPGGVGPMTVCQLMCNTYEAYKAQNVDQSS</sequence>
<dbReference type="Gene3D" id="3.40.50.10860">
    <property type="entry name" value="Leucine Dehydrogenase, chain A, domain 1"/>
    <property type="match status" value="1"/>
</dbReference>
<evidence type="ECO:0000256" key="1">
    <source>
        <dbReference type="ARBA" id="ARBA00004777"/>
    </source>
</evidence>
<keyword evidence="6" id="KW-0560">Oxidoreductase</keyword>
<gene>
    <name evidence="10" type="ORF">PCOS0759_LOCUS7272</name>
</gene>
<evidence type="ECO:0000259" key="9">
    <source>
        <dbReference type="Pfam" id="PF02882"/>
    </source>
</evidence>
<evidence type="ECO:0008006" key="11">
    <source>
        <dbReference type="Google" id="ProtNLM"/>
    </source>
</evidence>
<comment type="pathway">
    <text evidence="1">One-carbon metabolism; tetrahydrofolate interconversion.</text>
</comment>
<reference evidence="10" key="1">
    <citation type="submission" date="2021-01" db="EMBL/GenBank/DDBJ databases">
        <authorList>
            <person name="Corre E."/>
            <person name="Pelletier E."/>
            <person name="Niang G."/>
            <person name="Scheremetjew M."/>
            <person name="Finn R."/>
            <person name="Kale V."/>
            <person name="Holt S."/>
            <person name="Cochrane G."/>
            <person name="Meng A."/>
            <person name="Brown T."/>
            <person name="Cohen L."/>
        </authorList>
    </citation>
    <scope>NUCLEOTIDE SEQUENCE</scope>
    <source>
        <strain evidence="10">WS</strain>
    </source>
</reference>
<keyword evidence="3" id="KW-0554">One-carbon metabolism</keyword>
<evidence type="ECO:0000256" key="4">
    <source>
        <dbReference type="ARBA" id="ARBA00022801"/>
    </source>
</evidence>
<evidence type="ECO:0000256" key="3">
    <source>
        <dbReference type="ARBA" id="ARBA00022563"/>
    </source>
</evidence>
<dbReference type="GO" id="GO:0035999">
    <property type="term" value="P:tetrahydrofolate interconversion"/>
    <property type="evidence" value="ECO:0007669"/>
    <property type="project" value="TreeGrafter"/>
</dbReference>
<dbReference type="PRINTS" id="PR00085">
    <property type="entry name" value="THFDHDRGNASE"/>
</dbReference>
<proteinExistence type="inferred from homology"/>
<dbReference type="FunFam" id="3.40.50.10860:FF:000005">
    <property type="entry name" value="C-1-tetrahydrofolate synthase, cytoplasmic, putative"/>
    <property type="match status" value="1"/>
</dbReference>
<accession>A0A7S1PJU7</accession>
<dbReference type="FunFam" id="3.40.50.720:FF:000006">
    <property type="entry name" value="Bifunctional protein FolD"/>
    <property type="match status" value="1"/>
</dbReference>
<dbReference type="PANTHER" id="PTHR48099:SF5">
    <property type="entry name" value="C-1-TETRAHYDROFOLATE SYNTHASE, CYTOPLASMIC"/>
    <property type="match status" value="1"/>
</dbReference>
<dbReference type="HAMAP" id="MF_01576">
    <property type="entry name" value="THF_DHG_CYH"/>
    <property type="match status" value="1"/>
</dbReference>